<dbReference type="AlphaFoldDB" id="A0A4Q7N625"/>
<keyword evidence="1" id="KW-0732">Signal</keyword>
<protein>
    <submittedName>
        <fullName evidence="3">Outer membrane protein with beta-barrel domain</fullName>
    </submittedName>
</protein>
<evidence type="ECO:0000313" key="4">
    <source>
        <dbReference type="Proteomes" id="UP000293874"/>
    </source>
</evidence>
<proteinExistence type="predicted"/>
<comment type="caution">
    <text evidence="3">The sequence shown here is derived from an EMBL/GenBank/DDBJ whole genome shotgun (WGS) entry which is preliminary data.</text>
</comment>
<feature type="signal peptide" evidence="1">
    <location>
        <begin position="1"/>
        <end position="19"/>
    </location>
</feature>
<sequence length="192" mass="20884">MKRIFLLLAFAGTFAAANAQTKIGLKGGLNVADWGGEDADNIDAKIGFHVGGYANFKVGNKFSIQPELTYSTQGGKIDRPGDDTKIRFNYINIPVMVKYELIQGLNAQFGPQFGFAVSRKTKTGDVTVDVNDAYKGFDLGLGIGASYEFPSTPVGIDARYIFGLSRLDDDGDAKLFNRVFQLGITYTLWSGK</sequence>
<organism evidence="3 4">
    <name type="scientific">Pseudobacter ginsenosidimutans</name>
    <dbReference type="NCBI Taxonomy" id="661488"/>
    <lineage>
        <taxon>Bacteria</taxon>
        <taxon>Pseudomonadati</taxon>
        <taxon>Bacteroidota</taxon>
        <taxon>Chitinophagia</taxon>
        <taxon>Chitinophagales</taxon>
        <taxon>Chitinophagaceae</taxon>
        <taxon>Pseudobacter</taxon>
    </lineage>
</organism>
<reference evidence="3 4" key="1">
    <citation type="submission" date="2019-02" db="EMBL/GenBank/DDBJ databases">
        <title>Genomic Encyclopedia of Type Strains, Phase IV (KMG-IV): sequencing the most valuable type-strain genomes for metagenomic binning, comparative biology and taxonomic classification.</title>
        <authorList>
            <person name="Goeker M."/>
        </authorList>
    </citation>
    <scope>NUCLEOTIDE SEQUENCE [LARGE SCALE GENOMIC DNA]</scope>
    <source>
        <strain evidence="3 4">DSM 18116</strain>
    </source>
</reference>
<name>A0A4Q7N625_9BACT</name>
<dbReference type="InterPro" id="IPR025665">
    <property type="entry name" value="Beta-barrel_OMP_2"/>
</dbReference>
<evidence type="ECO:0000313" key="3">
    <source>
        <dbReference type="EMBL" id="RZS76521.1"/>
    </source>
</evidence>
<keyword evidence="4" id="KW-1185">Reference proteome</keyword>
<dbReference type="OrthoDB" id="947434at2"/>
<dbReference type="EMBL" id="SGXA01000001">
    <property type="protein sequence ID" value="RZS76521.1"/>
    <property type="molecule type" value="Genomic_DNA"/>
</dbReference>
<feature type="domain" description="Outer membrane protein beta-barrel" evidence="2">
    <location>
        <begin position="19"/>
        <end position="167"/>
    </location>
</feature>
<dbReference type="InterPro" id="IPR011250">
    <property type="entry name" value="OMP/PagP_B-barrel"/>
</dbReference>
<evidence type="ECO:0000259" key="2">
    <source>
        <dbReference type="Pfam" id="PF13568"/>
    </source>
</evidence>
<gene>
    <name evidence="3" type="ORF">EV199_2406</name>
</gene>
<evidence type="ECO:0000256" key="1">
    <source>
        <dbReference type="SAM" id="SignalP"/>
    </source>
</evidence>
<dbReference type="RefSeq" id="WP_130540817.1">
    <property type="nucleotide sequence ID" value="NZ_CP042431.1"/>
</dbReference>
<dbReference type="Proteomes" id="UP000293874">
    <property type="component" value="Unassembled WGS sequence"/>
</dbReference>
<dbReference type="SUPFAM" id="SSF56925">
    <property type="entry name" value="OMPA-like"/>
    <property type="match status" value="1"/>
</dbReference>
<feature type="chain" id="PRO_5020928345" evidence="1">
    <location>
        <begin position="20"/>
        <end position="192"/>
    </location>
</feature>
<dbReference type="Pfam" id="PF13568">
    <property type="entry name" value="OMP_b-brl_2"/>
    <property type="match status" value="1"/>
</dbReference>
<accession>A0A4Q7N625</accession>